<name>A0A645A0Z3_9ZZZZ</name>
<reference evidence="1" key="1">
    <citation type="submission" date="2019-08" db="EMBL/GenBank/DDBJ databases">
        <authorList>
            <person name="Kucharzyk K."/>
            <person name="Murdoch R.W."/>
            <person name="Higgins S."/>
            <person name="Loffler F."/>
        </authorList>
    </citation>
    <scope>NUCLEOTIDE SEQUENCE</scope>
</reference>
<protein>
    <submittedName>
        <fullName evidence="1">Uncharacterized protein</fullName>
    </submittedName>
</protein>
<accession>A0A645A0Z3</accession>
<evidence type="ECO:0000313" key="1">
    <source>
        <dbReference type="EMBL" id="MPM46727.1"/>
    </source>
</evidence>
<dbReference type="EMBL" id="VSSQ01011390">
    <property type="protein sequence ID" value="MPM46727.1"/>
    <property type="molecule type" value="Genomic_DNA"/>
</dbReference>
<sequence>MLILFKLRLHRFEETDGFRGDYVHQRTALHAGEHRLVDLGREFFLAENQTAARAAQGLVCSRGCDIRIREHIRLFARRDQAGDMRHIHHEIRADCLCNRSDTLKINDA</sequence>
<gene>
    <name evidence="1" type="ORF">SDC9_93433</name>
</gene>
<comment type="caution">
    <text evidence="1">The sequence shown here is derived from an EMBL/GenBank/DDBJ whole genome shotgun (WGS) entry which is preliminary data.</text>
</comment>
<proteinExistence type="predicted"/>
<dbReference type="AlphaFoldDB" id="A0A645A0Z3"/>
<organism evidence="1">
    <name type="scientific">bioreactor metagenome</name>
    <dbReference type="NCBI Taxonomy" id="1076179"/>
    <lineage>
        <taxon>unclassified sequences</taxon>
        <taxon>metagenomes</taxon>
        <taxon>ecological metagenomes</taxon>
    </lineage>
</organism>